<dbReference type="InterPro" id="IPR036291">
    <property type="entry name" value="NAD(P)-bd_dom_sf"/>
</dbReference>
<evidence type="ECO:0000256" key="4">
    <source>
        <dbReference type="ARBA" id="ARBA00023098"/>
    </source>
</evidence>
<evidence type="ECO:0000256" key="2">
    <source>
        <dbReference type="ARBA" id="ARBA00022516"/>
    </source>
</evidence>
<dbReference type="PANTHER" id="PTHR11728">
    <property type="entry name" value="GLYCEROL-3-PHOSPHATE DEHYDROGENASE"/>
    <property type="match status" value="1"/>
</dbReference>
<evidence type="ECO:0000256" key="9">
    <source>
        <dbReference type="RuleBase" id="RU000439"/>
    </source>
</evidence>
<dbReference type="InterPro" id="IPR006168">
    <property type="entry name" value="G3P_DH_NAD-dep"/>
</dbReference>
<evidence type="ECO:0000259" key="11">
    <source>
        <dbReference type="Pfam" id="PF07479"/>
    </source>
</evidence>
<feature type="binding site" evidence="7">
    <location>
        <position position="19"/>
    </location>
    <ligand>
        <name>NADPH</name>
        <dbReference type="ChEBI" id="CHEBI:57783"/>
    </ligand>
</feature>
<dbReference type="NCBIfam" id="NF000940">
    <property type="entry name" value="PRK00094.1-2"/>
    <property type="match status" value="1"/>
</dbReference>
<evidence type="ECO:0000256" key="6">
    <source>
        <dbReference type="ARBA" id="ARBA00023264"/>
    </source>
</evidence>
<dbReference type="InterPro" id="IPR011128">
    <property type="entry name" value="G3P_DH_NAD-dep_N"/>
</dbReference>
<dbReference type="InterPro" id="IPR008927">
    <property type="entry name" value="6-PGluconate_DH-like_C_sf"/>
</dbReference>
<evidence type="ECO:0000313" key="13">
    <source>
        <dbReference type="Proteomes" id="UP001501337"/>
    </source>
</evidence>
<feature type="binding site" evidence="7">
    <location>
        <position position="229"/>
    </location>
    <ligand>
        <name>sn-glycerol 3-phosphate</name>
        <dbReference type="ChEBI" id="CHEBI:57597"/>
    </ligand>
</feature>
<gene>
    <name evidence="7" type="primary">gpsA</name>
    <name evidence="12" type="ORF">GCM10022278_39510</name>
</gene>
<dbReference type="SUPFAM" id="SSF48179">
    <property type="entry name" value="6-phosphogluconate dehydrogenase C-terminal domain-like"/>
    <property type="match status" value="1"/>
</dbReference>
<feature type="binding site" evidence="7">
    <location>
        <position position="239"/>
    </location>
    <ligand>
        <name>sn-glycerol 3-phosphate</name>
        <dbReference type="ChEBI" id="CHEBI:57597"/>
    </ligand>
</feature>
<comment type="pathway">
    <text evidence="7">Membrane lipid metabolism; glycerophospholipid metabolism.</text>
</comment>
<feature type="binding site" evidence="7">
    <location>
        <position position="241"/>
    </location>
    <ligand>
        <name>sn-glycerol 3-phosphate</name>
        <dbReference type="ChEBI" id="CHEBI:57597"/>
    </ligand>
</feature>
<name>A0ABP7QA08_9GAMM</name>
<reference evidence="13" key="1">
    <citation type="journal article" date="2019" name="Int. J. Syst. Evol. Microbiol.">
        <title>The Global Catalogue of Microorganisms (GCM) 10K type strain sequencing project: providing services to taxonomists for standard genome sequencing and annotation.</title>
        <authorList>
            <consortium name="The Broad Institute Genomics Platform"/>
            <consortium name="The Broad Institute Genome Sequencing Center for Infectious Disease"/>
            <person name="Wu L."/>
            <person name="Ma J."/>
        </authorList>
    </citation>
    <scope>NUCLEOTIDE SEQUENCE [LARGE SCALE GENOMIC DNA]</scope>
    <source>
        <strain evidence="13">JCM 17555</strain>
    </source>
</reference>
<feature type="domain" description="Glycerol-3-phosphate dehydrogenase NAD-dependent C-terminal" evidence="11">
    <location>
        <begin position="165"/>
        <end position="305"/>
    </location>
</feature>
<feature type="binding site" evidence="7">
    <location>
        <position position="121"/>
    </location>
    <ligand>
        <name>sn-glycerol 3-phosphate</name>
        <dbReference type="ChEBI" id="CHEBI:57597"/>
    </ligand>
</feature>
<comment type="catalytic activity">
    <reaction evidence="7">
        <text>sn-glycerol 3-phosphate + NAD(+) = dihydroxyacetone phosphate + NADH + H(+)</text>
        <dbReference type="Rhea" id="RHEA:11092"/>
        <dbReference type="ChEBI" id="CHEBI:15378"/>
        <dbReference type="ChEBI" id="CHEBI:57540"/>
        <dbReference type="ChEBI" id="CHEBI:57597"/>
        <dbReference type="ChEBI" id="CHEBI:57642"/>
        <dbReference type="ChEBI" id="CHEBI:57945"/>
        <dbReference type="EC" id="1.1.1.94"/>
    </reaction>
</comment>
<dbReference type="EC" id="1.1.1.94" evidence="7"/>
<evidence type="ECO:0000259" key="10">
    <source>
        <dbReference type="Pfam" id="PF01210"/>
    </source>
</evidence>
<dbReference type="PIRSF" id="PIRSF000114">
    <property type="entry name" value="Glycerol-3-P_dh"/>
    <property type="match status" value="1"/>
</dbReference>
<feature type="binding site" evidence="7">
    <location>
        <position position="240"/>
    </location>
    <ligand>
        <name>NADPH</name>
        <dbReference type="ChEBI" id="CHEBI:57783"/>
    </ligand>
</feature>
<keyword evidence="7" id="KW-0521">NADP</keyword>
<dbReference type="PRINTS" id="PR00077">
    <property type="entry name" value="GPDHDRGNASE"/>
</dbReference>
<comment type="similarity">
    <text evidence="1 7 8">Belongs to the NAD-dependent glycerol-3-phosphate dehydrogenase family.</text>
</comment>
<accession>A0ABP7QA08</accession>
<dbReference type="InterPro" id="IPR006109">
    <property type="entry name" value="G3P_DH_NAD-dep_C"/>
</dbReference>
<feature type="binding site" evidence="7">
    <location>
        <position position="93"/>
    </location>
    <ligand>
        <name>sn-glycerol 3-phosphate</name>
        <dbReference type="ChEBI" id="CHEBI:57597"/>
    </ligand>
</feature>
<feature type="binding site" evidence="7">
    <location>
        <position position="125"/>
    </location>
    <ligand>
        <name>NADPH</name>
        <dbReference type="ChEBI" id="CHEBI:57783"/>
    </ligand>
</feature>
<dbReference type="SUPFAM" id="SSF51735">
    <property type="entry name" value="NAD(P)-binding Rossmann-fold domains"/>
    <property type="match status" value="1"/>
</dbReference>
<dbReference type="EMBL" id="BAABBO010000023">
    <property type="protein sequence ID" value="GAA3979040.1"/>
    <property type="molecule type" value="Genomic_DNA"/>
</dbReference>
<dbReference type="Pfam" id="PF07479">
    <property type="entry name" value="NAD_Gly3P_dh_C"/>
    <property type="match status" value="1"/>
</dbReference>
<dbReference type="PANTHER" id="PTHR11728:SF1">
    <property type="entry name" value="GLYCEROL-3-PHOSPHATE DEHYDROGENASE [NAD(+)] 2, CHLOROPLASTIC"/>
    <property type="match status" value="1"/>
</dbReference>
<evidence type="ECO:0000256" key="3">
    <source>
        <dbReference type="ARBA" id="ARBA00023002"/>
    </source>
</evidence>
<dbReference type="Pfam" id="PF01210">
    <property type="entry name" value="NAD_Gly3P_dh_N"/>
    <property type="match status" value="1"/>
</dbReference>
<keyword evidence="7" id="KW-0963">Cytoplasm</keyword>
<feature type="binding site" evidence="7">
    <location>
        <position position="266"/>
    </location>
    <ligand>
        <name>NADPH</name>
        <dbReference type="ChEBI" id="CHEBI:57783"/>
    </ligand>
</feature>
<proteinExistence type="inferred from homology"/>
<keyword evidence="7 8" id="KW-0520">NAD</keyword>
<feature type="binding site" evidence="7">
    <location>
        <position position="36"/>
    </location>
    <ligand>
        <name>NADPH</name>
        <dbReference type="ChEBI" id="CHEBI:57783"/>
    </ligand>
</feature>
<keyword evidence="2 7" id="KW-0444">Lipid biosynthesis</keyword>
<keyword evidence="6 7" id="KW-1208">Phospholipid metabolism</keyword>
<evidence type="ECO:0000256" key="8">
    <source>
        <dbReference type="RuleBase" id="RU000437"/>
    </source>
</evidence>
<evidence type="ECO:0000256" key="7">
    <source>
        <dbReference type="HAMAP-Rule" id="MF_00394"/>
    </source>
</evidence>
<dbReference type="PROSITE" id="PS00957">
    <property type="entry name" value="NAD_G3PDH"/>
    <property type="match status" value="1"/>
</dbReference>
<dbReference type="HAMAP" id="MF_00394">
    <property type="entry name" value="NAD_Glyc3P_dehydrog"/>
    <property type="match status" value="1"/>
</dbReference>
<evidence type="ECO:0000256" key="5">
    <source>
        <dbReference type="ARBA" id="ARBA00023209"/>
    </source>
</evidence>
<keyword evidence="4 7" id="KW-0443">Lipid metabolism</keyword>
<comment type="subcellular location">
    <subcellularLocation>
        <location evidence="7">Cytoplasm</location>
    </subcellularLocation>
</comment>
<feature type="binding site" evidence="7">
    <location>
        <position position="240"/>
    </location>
    <ligand>
        <name>sn-glycerol 3-phosphate</name>
        <dbReference type="ChEBI" id="CHEBI:57597"/>
    </ligand>
</feature>
<feature type="domain" description="Glycerol-3-phosphate dehydrogenase NAD-dependent N-terminal" evidence="10">
    <location>
        <begin position="12"/>
        <end position="144"/>
    </location>
</feature>
<dbReference type="Proteomes" id="UP001501337">
    <property type="component" value="Unassembled WGS sequence"/>
</dbReference>
<comment type="function">
    <text evidence="7">Catalyzes the reduction of the glycolytic intermediate dihydroxyacetone phosphate (DHAP) to sn-glycerol 3-phosphate (G3P), the key precursor for phospholipid synthesis.</text>
</comment>
<feature type="binding site" evidence="7">
    <location>
        <position position="93"/>
    </location>
    <ligand>
        <name>NADPH</name>
        <dbReference type="ChEBI" id="CHEBI:57783"/>
    </ligand>
</feature>
<evidence type="ECO:0000313" key="12">
    <source>
        <dbReference type="EMBL" id="GAA3979040.1"/>
    </source>
</evidence>
<dbReference type="Gene3D" id="3.40.50.720">
    <property type="entry name" value="NAD(P)-binding Rossmann-like Domain"/>
    <property type="match status" value="1"/>
</dbReference>
<protein>
    <recommendedName>
        <fullName evidence="7">Glycerol-3-phosphate dehydrogenase [NAD(P)+]</fullName>
        <ecNumber evidence="7">1.1.1.94</ecNumber>
    </recommendedName>
    <alternativeName>
        <fullName evidence="7">NAD(P)(+)-dependent glycerol-3-phosphate dehydrogenase</fullName>
    </alternativeName>
    <alternativeName>
        <fullName evidence="7">NAD(P)H-dependent dihydroxyacetone-phosphate reductase</fullName>
    </alternativeName>
</protein>
<feature type="binding site" evidence="7">
    <location>
        <position position="264"/>
    </location>
    <ligand>
        <name>NADPH</name>
        <dbReference type="ChEBI" id="CHEBI:57783"/>
    </ligand>
</feature>
<dbReference type="Gene3D" id="1.10.1040.10">
    <property type="entry name" value="N-(1-d-carboxylethyl)-l-norvaline Dehydrogenase, domain 2"/>
    <property type="match status" value="1"/>
</dbReference>
<dbReference type="NCBIfam" id="NF000942">
    <property type="entry name" value="PRK00094.1-4"/>
    <property type="match status" value="1"/>
</dbReference>
<keyword evidence="7" id="KW-0547">Nucleotide-binding</keyword>
<comment type="catalytic activity">
    <reaction evidence="7 9">
        <text>sn-glycerol 3-phosphate + NADP(+) = dihydroxyacetone phosphate + NADPH + H(+)</text>
        <dbReference type="Rhea" id="RHEA:11096"/>
        <dbReference type="ChEBI" id="CHEBI:15378"/>
        <dbReference type="ChEBI" id="CHEBI:57597"/>
        <dbReference type="ChEBI" id="CHEBI:57642"/>
        <dbReference type="ChEBI" id="CHEBI:57783"/>
        <dbReference type="ChEBI" id="CHEBI:58349"/>
        <dbReference type="EC" id="1.1.1.94"/>
    </reaction>
</comment>
<keyword evidence="5 7" id="KW-0594">Phospholipid biosynthesis</keyword>
<keyword evidence="13" id="KW-1185">Reference proteome</keyword>
<evidence type="ECO:0000256" key="1">
    <source>
        <dbReference type="ARBA" id="ARBA00011009"/>
    </source>
</evidence>
<organism evidence="12 13">
    <name type="scientific">Allohahella marinimesophila</name>
    <dbReference type="NCBI Taxonomy" id="1054972"/>
    <lineage>
        <taxon>Bacteria</taxon>
        <taxon>Pseudomonadati</taxon>
        <taxon>Pseudomonadota</taxon>
        <taxon>Gammaproteobacteria</taxon>
        <taxon>Oceanospirillales</taxon>
        <taxon>Hahellaceae</taxon>
        <taxon>Allohahella</taxon>
    </lineage>
</organism>
<comment type="caution">
    <text evidence="7">Lacks conserved residue(s) required for the propagation of feature annotation.</text>
</comment>
<feature type="active site" description="Proton acceptor" evidence="7">
    <location>
        <position position="176"/>
    </location>
</feature>
<keyword evidence="3 7" id="KW-0560">Oxidoreductase</keyword>
<sequence length="332" mass="35332">MASIAANNPQVLDTVQWIRDGDVVDEINTAHTNLKYLPDTALPLNLKATTSLEEAVRNAELVMVAIPSEHFRSVCEDAAEFSHSGQFWVSLTKGIAQPGFQFMSAILASAVPGCVTGVLSGPNLAREVAAQVPTATVIASESAELRAVTQLTLGCDSFRVYENSDVFGVELAGALKNIYAIIAGMAAAMNLGENSKAMLITRSLAEMSRFAERMGANPMTFLGLAGVGDLVVTCSSPLSRNYRVGYSLGQHESVESIVSSLGQVAEGVNTTRLVAERARELGIDMPLAFGLYAILYQQVSVDKVLRSLMSRGQNSDVEFILPRSGPEAPSSS</sequence>
<comment type="caution">
    <text evidence="12">The sequence shown here is derived from an EMBL/GenBank/DDBJ whole genome shotgun (WGS) entry which is preliminary data.</text>
</comment>
<dbReference type="InterPro" id="IPR013328">
    <property type="entry name" value="6PGD_dom2"/>
</dbReference>
<feature type="binding site" evidence="7">
    <location>
        <position position="176"/>
    </location>
    <ligand>
        <name>sn-glycerol 3-phosphate</name>
        <dbReference type="ChEBI" id="CHEBI:57597"/>
    </ligand>
</feature>